<dbReference type="EMBL" id="JAANAS010000105">
    <property type="protein sequence ID" value="NGZ90756.1"/>
    <property type="molecule type" value="Genomic_DNA"/>
</dbReference>
<evidence type="ECO:0000313" key="2">
    <source>
        <dbReference type="EMBL" id="NGZ90756.1"/>
    </source>
</evidence>
<dbReference type="GO" id="GO:0043565">
    <property type="term" value="F:sequence-specific DNA binding"/>
    <property type="evidence" value="ECO:0007669"/>
    <property type="project" value="TreeGrafter"/>
</dbReference>
<dbReference type="SUPFAM" id="SSF143422">
    <property type="entry name" value="Transposase IS200-like"/>
    <property type="match status" value="1"/>
</dbReference>
<dbReference type="AlphaFoldDB" id="A0A967E7F6"/>
<organism evidence="2 3">
    <name type="scientific">Psychroflexus maritimus</name>
    <dbReference type="NCBI Taxonomy" id="2714865"/>
    <lineage>
        <taxon>Bacteria</taxon>
        <taxon>Pseudomonadati</taxon>
        <taxon>Bacteroidota</taxon>
        <taxon>Flavobacteriia</taxon>
        <taxon>Flavobacteriales</taxon>
        <taxon>Flavobacteriaceae</taxon>
        <taxon>Psychroflexus</taxon>
    </lineage>
</organism>
<dbReference type="Proteomes" id="UP000643701">
    <property type="component" value="Unassembled WGS sequence"/>
</dbReference>
<dbReference type="RefSeq" id="WP_166400989.1">
    <property type="nucleotide sequence ID" value="NZ_JAANAS010000105.1"/>
</dbReference>
<reference evidence="2" key="1">
    <citation type="submission" date="2020-03" db="EMBL/GenBank/DDBJ databases">
        <title>Psychroflexus Maritimus sp. nov., isolate from marine sediment.</title>
        <authorList>
            <person name="Zhong Y.-L."/>
        </authorList>
    </citation>
    <scope>NUCLEOTIDE SEQUENCE</scope>
    <source>
        <strain evidence="2">C1</strain>
    </source>
</reference>
<dbReference type="PANTHER" id="PTHR36966">
    <property type="entry name" value="REP-ASSOCIATED TYROSINE TRANSPOSASE"/>
    <property type="match status" value="1"/>
</dbReference>
<dbReference type="GO" id="GO:0004803">
    <property type="term" value="F:transposase activity"/>
    <property type="evidence" value="ECO:0007669"/>
    <property type="project" value="InterPro"/>
</dbReference>
<dbReference type="Gene3D" id="3.30.70.1290">
    <property type="entry name" value="Transposase IS200-like"/>
    <property type="match status" value="1"/>
</dbReference>
<protein>
    <submittedName>
        <fullName evidence="2">Transposase</fullName>
    </submittedName>
</protein>
<dbReference type="NCBIfam" id="NF047646">
    <property type="entry name" value="REP_Tyr_transpos"/>
    <property type="match status" value="1"/>
</dbReference>
<evidence type="ECO:0000313" key="3">
    <source>
        <dbReference type="Proteomes" id="UP000643701"/>
    </source>
</evidence>
<dbReference type="InterPro" id="IPR036515">
    <property type="entry name" value="Transposase_17_sf"/>
</dbReference>
<dbReference type="PANTHER" id="PTHR36966:SF1">
    <property type="entry name" value="REP-ASSOCIATED TYROSINE TRANSPOSASE"/>
    <property type="match status" value="1"/>
</dbReference>
<dbReference type="Pfam" id="PF01797">
    <property type="entry name" value="Y1_Tnp"/>
    <property type="match status" value="1"/>
</dbReference>
<proteinExistence type="predicted"/>
<evidence type="ECO:0000259" key="1">
    <source>
        <dbReference type="SMART" id="SM01321"/>
    </source>
</evidence>
<dbReference type="InterPro" id="IPR052715">
    <property type="entry name" value="RAYT_transposase"/>
</dbReference>
<gene>
    <name evidence="2" type="ORF">G7034_10900</name>
</gene>
<dbReference type="SMART" id="SM01321">
    <property type="entry name" value="Y1_Tnp"/>
    <property type="match status" value="1"/>
</dbReference>
<accession>A0A967E7F6</accession>
<dbReference type="GO" id="GO:0006313">
    <property type="term" value="P:DNA transposition"/>
    <property type="evidence" value="ECO:0007669"/>
    <property type="project" value="InterPro"/>
</dbReference>
<keyword evidence="3" id="KW-1185">Reference proteome</keyword>
<name>A0A967E7F6_9FLAO</name>
<sequence>MGRAFKFHNPPGVYFISTSVINWISVFVREKYFESLITNLDYCRKNKGMEIYVYCIMPNHFHLIFRSREVPASSLIRDFKTYTSKQLFTMISENKKESRKDWITRTFNFYGLINPSNKNHQFWQNANHPIELWSYAMFEQKRNYIHQNPVKAGFVNNPEDWKYSSARNYGLDDDSILEIDRT</sequence>
<comment type="caution">
    <text evidence="2">The sequence shown here is derived from an EMBL/GenBank/DDBJ whole genome shotgun (WGS) entry which is preliminary data.</text>
</comment>
<dbReference type="InterPro" id="IPR002686">
    <property type="entry name" value="Transposase_17"/>
</dbReference>
<feature type="domain" description="Transposase IS200-like" evidence="1">
    <location>
        <begin position="10"/>
        <end position="148"/>
    </location>
</feature>